<dbReference type="AlphaFoldDB" id="A0AAN9VHE0"/>
<keyword evidence="1" id="KW-0732">Signal</keyword>
<dbReference type="Proteomes" id="UP001378592">
    <property type="component" value="Unassembled WGS sequence"/>
</dbReference>
<keyword evidence="4" id="KW-1185">Reference proteome</keyword>
<dbReference type="FunFam" id="3.40.50.1000:FF:000081">
    <property type="entry name" value="Haloacid dehalogenase like hydrolase domain containing 5"/>
    <property type="match status" value="1"/>
</dbReference>
<dbReference type="PANTHER" id="PTHR14269">
    <property type="entry name" value="CDP-DIACYLGLYCEROL--GLYCEROL-3-PHOSPHATE 3-PHOSPHATIDYLTRANSFERASE-RELATED"/>
    <property type="match status" value="1"/>
</dbReference>
<evidence type="ECO:0000256" key="1">
    <source>
        <dbReference type="ARBA" id="ARBA00022729"/>
    </source>
</evidence>
<organism evidence="3 4">
    <name type="scientific">Gryllus longicercus</name>
    <dbReference type="NCBI Taxonomy" id="2509291"/>
    <lineage>
        <taxon>Eukaryota</taxon>
        <taxon>Metazoa</taxon>
        <taxon>Ecdysozoa</taxon>
        <taxon>Arthropoda</taxon>
        <taxon>Hexapoda</taxon>
        <taxon>Insecta</taxon>
        <taxon>Pterygota</taxon>
        <taxon>Neoptera</taxon>
        <taxon>Polyneoptera</taxon>
        <taxon>Orthoptera</taxon>
        <taxon>Ensifera</taxon>
        <taxon>Gryllidea</taxon>
        <taxon>Grylloidea</taxon>
        <taxon>Gryllidae</taxon>
        <taxon>Gryllinae</taxon>
        <taxon>Gryllus</taxon>
    </lineage>
</organism>
<comment type="caution">
    <text evidence="3">The sequence shown here is derived from an EMBL/GenBank/DDBJ whole genome shotgun (WGS) entry which is preliminary data.</text>
</comment>
<dbReference type="GO" id="GO:0005739">
    <property type="term" value="C:mitochondrion"/>
    <property type="evidence" value="ECO:0007669"/>
    <property type="project" value="TreeGrafter"/>
</dbReference>
<proteinExistence type="predicted"/>
<name>A0AAN9VHE0_9ORTH</name>
<gene>
    <name evidence="3" type="ORF">R5R35_002070</name>
</gene>
<dbReference type="SUPFAM" id="SSF56784">
    <property type="entry name" value="HAD-like"/>
    <property type="match status" value="1"/>
</dbReference>
<dbReference type="InterPro" id="IPR050324">
    <property type="entry name" value="CDP-alcohol_PTase-I"/>
</dbReference>
<protein>
    <recommendedName>
        <fullName evidence="2">Haloacid dehalogenase-like hydrolase domain-containing 5</fullName>
    </recommendedName>
</protein>
<sequence>MAIRELPSVLSTKISSRFLKSCKLGHTKTFCSFKKPSFGILFDIDGVIVRGKKVLPSAPEAFWRLINADGTFRVPTVFVTNAGNGLRHEKAKQLSQWLGVQIGEDQVIMAHSPLRMFQQFHTKHVLVSGQGPTVEIAKNLGFQKITTLEQLRHTFPVLDAVDHKRRISVPCTFEQYFPPIEAVVLFGEPVRWETALQLLVDVLMTDGQPAVCPATLRYPHIPVLACNMDLQWMAEARMPRFGHGAFLLCLETLYKKITGLNLIYTALIGKPSEITYHHAHCMVLAHARQIGITDNLKHLYAIGDNIYTDVFGANLYNQYLERRERRVTRRQQNIEDLLGADPHDWDQGAVSCSSILVETGVYSPDRNDGISDHSPRDFLPVEEKLREPEYTVENVSKAIDLIFNIENFE</sequence>
<dbReference type="PANTHER" id="PTHR14269:SF4">
    <property type="entry name" value="CAT EYE SYNDROME CRITICAL REGION PROTEIN 5"/>
    <property type="match status" value="1"/>
</dbReference>
<dbReference type="EMBL" id="JAZDUA010000266">
    <property type="protein sequence ID" value="KAK7862642.1"/>
    <property type="molecule type" value="Genomic_DNA"/>
</dbReference>
<evidence type="ECO:0000256" key="2">
    <source>
        <dbReference type="ARBA" id="ARBA00069384"/>
    </source>
</evidence>
<evidence type="ECO:0000313" key="3">
    <source>
        <dbReference type="EMBL" id="KAK7862642.1"/>
    </source>
</evidence>
<accession>A0AAN9VHE0</accession>
<dbReference type="Gene3D" id="3.40.50.1000">
    <property type="entry name" value="HAD superfamily/HAD-like"/>
    <property type="match status" value="2"/>
</dbReference>
<dbReference type="InterPro" id="IPR006353">
    <property type="entry name" value="HAD-SF_hydro_IIA_CECR5"/>
</dbReference>
<dbReference type="Pfam" id="PF13344">
    <property type="entry name" value="Hydrolase_6"/>
    <property type="match status" value="1"/>
</dbReference>
<dbReference type="InterPro" id="IPR006357">
    <property type="entry name" value="HAD-SF_hydro_IIA"/>
</dbReference>
<reference evidence="3 4" key="1">
    <citation type="submission" date="2024-03" db="EMBL/GenBank/DDBJ databases">
        <title>The genome assembly and annotation of the cricket Gryllus longicercus Weissman &amp; Gray.</title>
        <authorList>
            <person name="Szrajer S."/>
            <person name="Gray D."/>
            <person name="Ylla G."/>
        </authorList>
    </citation>
    <scope>NUCLEOTIDE SEQUENCE [LARGE SCALE GENOMIC DNA]</scope>
    <source>
        <strain evidence="3">DAG 2021-001</strain>
        <tissue evidence="3">Whole body minus gut</tissue>
    </source>
</reference>
<evidence type="ECO:0000313" key="4">
    <source>
        <dbReference type="Proteomes" id="UP001378592"/>
    </source>
</evidence>
<dbReference type="InterPro" id="IPR036412">
    <property type="entry name" value="HAD-like_sf"/>
</dbReference>
<dbReference type="GO" id="GO:0046474">
    <property type="term" value="P:glycerophospholipid biosynthetic process"/>
    <property type="evidence" value="ECO:0007669"/>
    <property type="project" value="TreeGrafter"/>
</dbReference>
<dbReference type="InterPro" id="IPR023214">
    <property type="entry name" value="HAD_sf"/>
</dbReference>
<dbReference type="NCBIfam" id="TIGR01460">
    <property type="entry name" value="HAD-SF-IIA"/>
    <property type="match status" value="1"/>
</dbReference>
<dbReference type="NCBIfam" id="TIGR01456">
    <property type="entry name" value="CECR5"/>
    <property type="match status" value="1"/>
</dbReference>